<evidence type="ECO:0000256" key="6">
    <source>
        <dbReference type="ARBA" id="ARBA00022840"/>
    </source>
</evidence>
<dbReference type="InterPro" id="IPR000719">
    <property type="entry name" value="Prot_kinase_dom"/>
</dbReference>
<dbReference type="InterPro" id="IPR008271">
    <property type="entry name" value="Ser/Thr_kinase_AS"/>
</dbReference>
<dbReference type="RefSeq" id="XP_013761923.1">
    <property type="nucleotide sequence ID" value="XM_013906469.1"/>
</dbReference>
<feature type="compositionally biased region" description="Basic residues" evidence="9">
    <location>
        <begin position="250"/>
        <end position="263"/>
    </location>
</feature>
<dbReference type="PANTHER" id="PTHR43671">
    <property type="entry name" value="SERINE/THREONINE-PROTEIN KINASE NEK"/>
    <property type="match status" value="1"/>
</dbReference>
<evidence type="ECO:0000256" key="8">
    <source>
        <dbReference type="ARBA" id="ARBA00048679"/>
    </source>
</evidence>
<feature type="domain" description="Protein kinase" evidence="10">
    <location>
        <begin position="295"/>
        <end position="592"/>
    </location>
</feature>
<evidence type="ECO:0000256" key="7">
    <source>
        <dbReference type="ARBA" id="ARBA00047899"/>
    </source>
</evidence>
<dbReference type="SMART" id="SM00456">
    <property type="entry name" value="WW"/>
    <property type="match status" value="3"/>
</dbReference>
<evidence type="ECO:0000256" key="4">
    <source>
        <dbReference type="ARBA" id="ARBA00022741"/>
    </source>
</evidence>
<evidence type="ECO:0000256" key="1">
    <source>
        <dbReference type="ARBA" id="ARBA00012513"/>
    </source>
</evidence>
<name>A0A0L0DNN3_THETB</name>
<dbReference type="Proteomes" id="UP000054408">
    <property type="component" value="Unassembled WGS sequence"/>
</dbReference>
<keyword evidence="5 12" id="KW-0418">Kinase</keyword>
<keyword evidence="13" id="KW-1185">Reference proteome</keyword>
<evidence type="ECO:0000259" key="11">
    <source>
        <dbReference type="PROSITE" id="PS50020"/>
    </source>
</evidence>
<dbReference type="Gene3D" id="2.20.70.10">
    <property type="match status" value="2"/>
</dbReference>
<evidence type="ECO:0000256" key="2">
    <source>
        <dbReference type="ARBA" id="ARBA00022527"/>
    </source>
</evidence>
<dbReference type="InterPro" id="IPR001202">
    <property type="entry name" value="WW_dom"/>
</dbReference>
<evidence type="ECO:0000313" key="12">
    <source>
        <dbReference type="EMBL" id="KNC53606.1"/>
    </source>
</evidence>
<gene>
    <name evidence="12" type="ORF">AMSG_01316</name>
</gene>
<comment type="catalytic activity">
    <reaction evidence="7">
        <text>L-threonyl-[protein] + ATP = O-phospho-L-threonyl-[protein] + ADP + H(+)</text>
        <dbReference type="Rhea" id="RHEA:46608"/>
        <dbReference type="Rhea" id="RHEA-COMP:11060"/>
        <dbReference type="Rhea" id="RHEA-COMP:11605"/>
        <dbReference type="ChEBI" id="CHEBI:15378"/>
        <dbReference type="ChEBI" id="CHEBI:30013"/>
        <dbReference type="ChEBI" id="CHEBI:30616"/>
        <dbReference type="ChEBI" id="CHEBI:61977"/>
        <dbReference type="ChEBI" id="CHEBI:456216"/>
        <dbReference type="EC" id="2.7.11.1"/>
    </reaction>
</comment>
<reference evidence="12 13" key="1">
    <citation type="submission" date="2010-05" db="EMBL/GenBank/DDBJ databases">
        <title>The Genome Sequence of Thecamonas trahens ATCC 50062.</title>
        <authorList>
            <consortium name="The Broad Institute Genome Sequencing Platform"/>
            <person name="Russ C."/>
            <person name="Cuomo C."/>
            <person name="Shea T."/>
            <person name="Young S.K."/>
            <person name="Zeng Q."/>
            <person name="Koehrsen M."/>
            <person name="Haas B."/>
            <person name="Borodovsky M."/>
            <person name="Guigo R."/>
            <person name="Alvarado L."/>
            <person name="Berlin A."/>
            <person name="Bochicchio J."/>
            <person name="Borenstein D."/>
            <person name="Chapman S."/>
            <person name="Chen Z."/>
            <person name="Freedman E."/>
            <person name="Gellesch M."/>
            <person name="Goldberg J."/>
            <person name="Griggs A."/>
            <person name="Gujja S."/>
            <person name="Heilman E."/>
            <person name="Heiman D."/>
            <person name="Hepburn T."/>
            <person name="Howarth C."/>
            <person name="Jen D."/>
            <person name="Larson L."/>
            <person name="Mehta T."/>
            <person name="Park D."/>
            <person name="Pearson M."/>
            <person name="Roberts A."/>
            <person name="Saif S."/>
            <person name="Shenoy N."/>
            <person name="Sisk P."/>
            <person name="Stolte C."/>
            <person name="Sykes S."/>
            <person name="Thomson T."/>
            <person name="Walk T."/>
            <person name="White J."/>
            <person name="Yandava C."/>
            <person name="Burger G."/>
            <person name="Gray M.W."/>
            <person name="Holland P.W.H."/>
            <person name="King N."/>
            <person name="Lang F.B.F."/>
            <person name="Roger A.J."/>
            <person name="Ruiz-Trillo I."/>
            <person name="Lander E."/>
            <person name="Nusbaum C."/>
        </authorList>
    </citation>
    <scope>NUCLEOTIDE SEQUENCE [LARGE SCALE GENOMIC DNA]</scope>
    <source>
        <strain evidence="12 13">ATCC 50062</strain>
    </source>
</reference>
<keyword evidence="6" id="KW-0067">ATP-binding</keyword>
<evidence type="ECO:0000256" key="5">
    <source>
        <dbReference type="ARBA" id="ARBA00022777"/>
    </source>
</evidence>
<dbReference type="AlphaFoldDB" id="A0A0L0DNN3"/>
<dbReference type="OrthoDB" id="4062651at2759"/>
<dbReference type="SMART" id="SM00220">
    <property type="entry name" value="S_TKc"/>
    <property type="match status" value="1"/>
</dbReference>
<keyword evidence="2" id="KW-0723">Serine/threonine-protein kinase</keyword>
<comment type="catalytic activity">
    <reaction evidence="8">
        <text>L-seryl-[protein] + ATP = O-phospho-L-seryl-[protein] + ADP + H(+)</text>
        <dbReference type="Rhea" id="RHEA:17989"/>
        <dbReference type="Rhea" id="RHEA-COMP:9863"/>
        <dbReference type="Rhea" id="RHEA-COMP:11604"/>
        <dbReference type="ChEBI" id="CHEBI:15378"/>
        <dbReference type="ChEBI" id="CHEBI:29999"/>
        <dbReference type="ChEBI" id="CHEBI:30616"/>
        <dbReference type="ChEBI" id="CHEBI:83421"/>
        <dbReference type="ChEBI" id="CHEBI:456216"/>
        <dbReference type="EC" id="2.7.11.1"/>
    </reaction>
</comment>
<keyword evidence="4" id="KW-0547">Nucleotide-binding</keyword>
<dbReference type="Pfam" id="PF00069">
    <property type="entry name" value="Pkinase"/>
    <property type="match status" value="1"/>
</dbReference>
<dbReference type="EMBL" id="GL349437">
    <property type="protein sequence ID" value="KNC53606.1"/>
    <property type="molecule type" value="Genomic_DNA"/>
</dbReference>
<dbReference type="SUPFAM" id="SSF51045">
    <property type="entry name" value="WW domain"/>
    <property type="match status" value="1"/>
</dbReference>
<feature type="region of interest" description="Disordered" evidence="9">
    <location>
        <begin position="206"/>
        <end position="283"/>
    </location>
</feature>
<dbReference type="EC" id="2.7.11.1" evidence="1"/>
<organism evidence="12 13">
    <name type="scientific">Thecamonas trahens ATCC 50062</name>
    <dbReference type="NCBI Taxonomy" id="461836"/>
    <lineage>
        <taxon>Eukaryota</taxon>
        <taxon>Apusozoa</taxon>
        <taxon>Apusomonadida</taxon>
        <taxon>Apusomonadidae</taxon>
        <taxon>Thecamonas</taxon>
    </lineage>
</organism>
<feature type="region of interest" description="Disordered" evidence="9">
    <location>
        <begin position="1"/>
        <end position="45"/>
    </location>
</feature>
<accession>A0A0L0DNN3</accession>
<dbReference type="GO" id="GO:0004674">
    <property type="term" value="F:protein serine/threonine kinase activity"/>
    <property type="evidence" value="ECO:0007669"/>
    <property type="project" value="UniProtKB-KW"/>
</dbReference>
<protein>
    <recommendedName>
        <fullName evidence="1">non-specific serine/threonine protein kinase</fullName>
        <ecNumber evidence="1">2.7.11.1</ecNumber>
    </recommendedName>
</protein>
<dbReference type="PANTHER" id="PTHR43671:SF98">
    <property type="entry name" value="SERINE_THREONINE-PROTEIN KINASE NEK11"/>
    <property type="match status" value="1"/>
</dbReference>
<evidence type="ECO:0000256" key="3">
    <source>
        <dbReference type="ARBA" id="ARBA00022679"/>
    </source>
</evidence>
<dbReference type="eggNOG" id="KOG0589">
    <property type="taxonomic scope" value="Eukaryota"/>
</dbReference>
<feature type="compositionally biased region" description="Low complexity" evidence="9">
    <location>
        <begin position="18"/>
        <end position="27"/>
    </location>
</feature>
<evidence type="ECO:0000256" key="9">
    <source>
        <dbReference type="SAM" id="MobiDB-lite"/>
    </source>
</evidence>
<sequence length="615" mass="66319">MSAWPRRTEAPPSPPSPARGRAPSPGRGKAGKGKSNSPARAPYDVPVPFVWTPQVADDGRVFFVNDSAGVDNASTTWADPRAPLPEGWVERKWPDGTSYFLNLNAPLDDTASEFLPTDDPRPPHIAAWAAANNHPLPDGIKPLLSPERRVYFADAARRTTSWTDPRLPLPHGVTEKKNDDGLSYFLYEGTGKVLPGDPRESITSAGYAASQRARGAKARDKGKTKAKAKGNGKAGRGSDSEAGPGEAQAKTRRRGSGKAKSKTNRGQPGASAPSESRVKAPSAKPLVKGAFQSHFEVVEPITRGGFGSILKIRAKNIRGSDKSSTAELLRALSGRDLVVKVMALKNASILQRKAAKLEASIHSRLEHPNIVKCYRAYLASSHIALVLEYCDFDCLHALIASRSASGPDGRPQYLPQDHALLWFAQLASAVEYLHDVMGVLHLDLKPGNVFLALDMSNPSTLAVRLGDFGFATRYHDGVWLKPMDQFWGTPEYTAPELLASAKVQPSPAADVWAMGVVLYTMLALSTPFGERSKASAQLGSIVPKLQARMGTGTLAPLPVEYTDDVSELVHMCLRKRPSNRPSAARILTLPVLESSLKYVSVPHPPDTPDGQASKR</sequence>
<dbReference type="SUPFAM" id="SSF56112">
    <property type="entry name" value="Protein kinase-like (PK-like)"/>
    <property type="match status" value="1"/>
</dbReference>
<dbReference type="InterPro" id="IPR011009">
    <property type="entry name" value="Kinase-like_dom_sf"/>
</dbReference>
<dbReference type="InterPro" id="IPR036020">
    <property type="entry name" value="WW_dom_sf"/>
</dbReference>
<dbReference type="PROSITE" id="PS50020">
    <property type="entry name" value="WW_DOMAIN_2"/>
    <property type="match status" value="1"/>
</dbReference>
<dbReference type="Gene3D" id="1.10.510.10">
    <property type="entry name" value="Transferase(Phosphotransferase) domain 1"/>
    <property type="match status" value="1"/>
</dbReference>
<dbReference type="GO" id="GO:0005524">
    <property type="term" value="F:ATP binding"/>
    <property type="evidence" value="ECO:0007669"/>
    <property type="project" value="UniProtKB-KW"/>
</dbReference>
<feature type="domain" description="WW" evidence="11">
    <location>
        <begin position="134"/>
        <end position="167"/>
    </location>
</feature>
<evidence type="ECO:0000313" key="13">
    <source>
        <dbReference type="Proteomes" id="UP000054408"/>
    </source>
</evidence>
<evidence type="ECO:0000259" key="10">
    <source>
        <dbReference type="PROSITE" id="PS50011"/>
    </source>
</evidence>
<keyword evidence="3" id="KW-0808">Transferase</keyword>
<proteinExistence type="predicted"/>
<dbReference type="STRING" id="461836.A0A0L0DNN3"/>
<dbReference type="PROSITE" id="PS50011">
    <property type="entry name" value="PROTEIN_KINASE_DOM"/>
    <property type="match status" value="1"/>
</dbReference>
<dbReference type="GeneID" id="25561071"/>
<dbReference type="PROSITE" id="PS00108">
    <property type="entry name" value="PROTEIN_KINASE_ST"/>
    <property type="match status" value="1"/>
</dbReference>
<dbReference type="InterPro" id="IPR050660">
    <property type="entry name" value="NEK_Ser/Thr_kinase"/>
</dbReference>